<feature type="region of interest" description="Disordered" evidence="1">
    <location>
        <begin position="125"/>
        <end position="167"/>
    </location>
</feature>
<gene>
    <name evidence="2" type="ORF">L227DRAFT_618138</name>
</gene>
<feature type="compositionally biased region" description="Basic residues" evidence="1">
    <location>
        <begin position="153"/>
        <end position="167"/>
    </location>
</feature>
<evidence type="ECO:0000313" key="3">
    <source>
        <dbReference type="Proteomes" id="UP000313359"/>
    </source>
</evidence>
<organism evidence="2 3">
    <name type="scientific">Lentinus tigrinus ALCF2SS1-6</name>
    <dbReference type="NCBI Taxonomy" id="1328759"/>
    <lineage>
        <taxon>Eukaryota</taxon>
        <taxon>Fungi</taxon>
        <taxon>Dikarya</taxon>
        <taxon>Basidiomycota</taxon>
        <taxon>Agaricomycotina</taxon>
        <taxon>Agaricomycetes</taxon>
        <taxon>Polyporales</taxon>
        <taxon>Polyporaceae</taxon>
        <taxon>Lentinus</taxon>
    </lineage>
</organism>
<evidence type="ECO:0000256" key="1">
    <source>
        <dbReference type="SAM" id="MobiDB-lite"/>
    </source>
</evidence>
<evidence type="ECO:0000313" key="2">
    <source>
        <dbReference type="EMBL" id="RPD52059.1"/>
    </source>
</evidence>
<dbReference type="EMBL" id="ML122477">
    <property type="protein sequence ID" value="RPD52059.1"/>
    <property type="molecule type" value="Genomic_DNA"/>
</dbReference>
<protein>
    <submittedName>
        <fullName evidence="2">Uncharacterized protein</fullName>
    </submittedName>
</protein>
<proteinExistence type="predicted"/>
<feature type="compositionally biased region" description="Basic and acidic residues" evidence="1">
    <location>
        <begin position="125"/>
        <end position="152"/>
    </location>
</feature>
<dbReference type="AlphaFoldDB" id="A0A5C2RMB2"/>
<accession>A0A5C2RMB2</accession>
<keyword evidence="3" id="KW-1185">Reference proteome</keyword>
<reference evidence="2" key="1">
    <citation type="journal article" date="2018" name="Genome Biol. Evol.">
        <title>Genomics and development of Lentinus tigrinus, a white-rot wood-decaying mushroom with dimorphic fruiting bodies.</title>
        <authorList>
            <person name="Wu B."/>
            <person name="Xu Z."/>
            <person name="Knudson A."/>
            <person name="Carlson A."/>
            <person name="Chen N."/>
            <person name="Kovaka S."/>
            <person name="LaButti K."/>
            <person name="Lipzen A."/>
            <person name="Pennachio C."/>
            <person name="Riley R."/>
            <person name="Schakwitz W."/>
            <person name="Umezawa K."/>
            <person name="Ohm R.A."/>
            <person name="Grigoriev I.V."/>
            <person name="Nagy L.G."/>
            <person name="Gibbons J."/>
            <person name="Hibbett D."/>
        </authorList>
    </citation>
    <scope>NUCLEOTIDE SEQUENCE [LARGE SCALE GENOMIC DNA]</scope>
    <source>
        <strain evidence="2">ALCF2SS1-6</strain>
    </source>
</reference>
<name>A0A5C2RMB2_9APHY</name>
<dbReference type="Proteomes" id="UP000313359">
    <property type="component" value="Unassembled WGS sequence"/>
</dbReference>
<sequence length="167" mass="18941">MPPLATPIANTPNTMSALYVSKKTLETIETIWDHQNGELTVREAAKALADLGFADAKGKGIHVTWKPKSYYTRTVLGTTGFTAAWHDSTLDTIQRAQLRDNLHQLGLRPNQLRVVDTDERLRVKSEEAQAEEAARKEAEERENAEKAREKSQKKERRVKKIAKHARR</sequence>